<dbReference type="Gene3D" id="3.10.450.240">
    <property type="match status" value="1"/>
</dbReference>
<protein>
    <submittedName>
        <fullName evidence="1">AGR203Cp</fullName>
    </submittedName>
</protein>
<dbReference type="OMA" id="MMIPGRP"/>
<dbReference type="RefSeq" id="NP_986869.1">
    <property type="nucleotide sequence ID" value="NM_211931.2"/>
</dbReference>
<reference evidence="2" key="2">
    <citation type="journal article" date="2013" name="G3 (Bethesda)">
        <title>Genomes of Ashbya fungi isolated from insects reveal four mating-type loci, numerous translocations, lack of transposons, and distinct gene duplications.</title>
        <authorList>
            <person name="Dietrich F.S."/>
            <person name="Voegeli S."/>
            <person name="Kuo S."/>
            <person name="Philippsen P."/>
        </authorList>
    </citation>
    <scope>GENOME REANNOTATION</scope>
    <source>
        <strain evidence="2">ATCC 10895 / CBS 109.51 / FGSC 9923 / NRRL Y-1056</strain>
    </source>
</reference>
<dbReference type="AlphaFoldDB" id="Q74ZJ7"/>
<dbReference type="PIRSF" id="PIRSF022613">
    <property type="entry name" value="MBA1"/>
    <property type="match status" value="1"/>
</dbReference>
<name>Q74ZJ7_EREGS</name>
<dbReference type="PANTHER" id="PTHR13333">
    <property type="entry name" value="M-AAA PROTEASE-INTERACTING PROTEIN 1, MITOCHONDRIAL"/>
    <property type="match status" value="1"/>
</dbReference>
<gene>
    <name evidence="1" type="ORF">AGOS_AGR203C</name>
</gene>
<proteinExistence type="predicted"/>
<dbReference type="HOGENOM" id="CLU_076697_0_0_1"/>
<sequence>MMVIMGFSSGIGMQASRRLLSSSAIVRGSGTKQQSGFNKRYLGVTDKIYVPTMYRNLPSVFRSPLVVANSLIRRIYMLGLNTVHVALFRVQSGYKPKFLLWKNKAIETYVEVNRAFARRDLEAAQPLVSIWVQEALEARVRQLPKRVEMEWDLVKFNGVPKLVAVQPIMLPGQPLEMLQLVYRFDTRQRLIKVERGSSEAEKLDRNVVDHVAFLCDASTDEMLLVGTVFEAAPDAKLPTTEASSEETIQQMRICGDIYRSPPALKQQA</sequence>
<keyword evidence="2" id="KW-1185">Reference proteome</keyword>
<dbReference type="eggNOG" id="ENOG502QWPQ">
    <property type="taxonomic scope" value="Eukaryota"/>
</dbReference>
<dbReference type="Pfam" id="PF07961">
    <property type="entry name" value="MBA1"/>
    <property type="match status" value="1"/>
</dbReference>
<dbReference type="GO" id="GO:0043022">
    <property type="term" value="F:ribosome binding"/>
    <property type="evidence" value="ECO:0000318"/>
    <property type="project" value="GO_Central"/>
</dbReference>
<dbReference type="GeneID" id="4623171"/>
<dbReference type="InterPro" id="IPR024621">
    <property type="entry name" value="Mba1"/>
</dbReference>
<dbReference type="KEGG" id="ago:AGOS_AGR203C"/>
<evidence type="ECO:0000313" key="2">
    <source>
        <dbReference type="Proteomes" id="UP000000591"/>
    </source>
</evidence>
<dbReference type="EMBL" id="AE016820">
    <property type="protein sequence ID" value="AAS54693.1"/>
    <property type="molecule type" value="Genomic_DNA"/>
</dbReference>
<dbReference type="Proteomes" id="UP000000591">
    <property type="component" value="Chromosome VII"/>
</dbReference>
<dbReference type="PANTHER" id="PTHR13333:SF5">
    <property type="entry name" value="M-AAA PROTEASE-INTERACTING PROTEIN 1, MITOCHONDRIAL"/>
    <property type="match status" value="1"/>
</dbReference>
<dbReference type="OrthoDB" id="19619at2759"/>
<reference evidence="1 2" key="1">
    <citation type="journal article" date="2004" name="Science">
        <title>The Ashbya gossypii genome as a tool for mapping the ancient Saccharomyces cerevisiae genome.</title>
        <authorList>
            <person name="Dietrich F.S."/>
            <person name="Voegeli S."/>
            <person name="Brachat S."/>
            <person name="Lerch A."/>
            <person name="Gates K."/>
            <person name="Steiner S."/>
            <person name="Mohr C."/>
            <person name="Pohlmann R."/>
            <person name="Luedi P."/>
            <person name="Choi S."/>
            <person name="Wing R.A."/>
            <person name="Flavier A."/>
            <person name="Gaffney T.D."/>
            <person name="Philippsen P."/>
        </authorList>
    </citation>
    <scope>NUCLEOTIDE SEQUENCE [LARGE SCALE GENOMIC DNA]</scope>
    <source>
        <strain evidence="2">ATCC 10895 / CBS 109.51 / FGSC 9923 / NRRL Y-1056</strain>
    </source>
</reference>
<dbReference type="FunCoup" id="Q74ZJ7">
    <property type="interactions" value="80"/>
</dbReference>
<organism evidence="1 2">
    <name type="scientific">Eremothecium gossypii (strain ATCC 10895 / CBS 109.51 / FGSC 9923 / NRRL Y-1056)</name>
    <name type="common">Yeast</name>
    <name type="synonym">Ashbya gossypii</name>
    <dbReference type="NCBI Taxonomy" id="284811"/>
    <lineage>
        <taxon>Eukaryota</taxon>
        <taxon>Fungi</taxon>
        <taxon>Dikarya</taxon>
        <taxon>Ascomycota</taxon>
        <taxon>Saccharomycotina</taxon>
        <taxon>Saccharomycetes</taxon>
        <taxon>Saccharomycetales</taxon>
        <taxon>Saccharomycetaceae</taxon>
        <taxon>Eremothecium</taxon>
    </lineage>
</organism>
<dbReference type="InParanoid" id="Q74ZJ7"/>
<dbReference type="GO" id="GO:0032979">
    <property type="term" value="P:protein insertion into mitochondrial inner membrane from matrix"/>
    <property type="evidence" value="ECO:0000318"/>
    <property type="project" value="GO_Central"/>
</dbReference>
<dbReference type="GO" id="GO:0005743">
    <property type="term" value="C:mitochondrial inner membrane"/>
    <property type="evidence" value="ECO:0000318"/>
    <property type="project" value="GO_Central"/>
</dbReference>
<dbReference type="InterPro" id="IPR012483">
    <property type="entry name" value="Mba1_Saccharomycetales"/>
</dbReference>
<dbReference type="STRING" id="284811.Q74ZJ7"/>
<accession>Q74ZJ7</accession>
<evidence type="ECO:0000313" key="1">
    <source>
        <dbReference type="EMBL" id="AAS54693.1"/>
    </source>
</evidence>